<evidence type="ECO:0000259" key="4">
    <source>
        <dbReference type="Pfam" id="PF04970"/>
    </source>
</evidence>
<evidence type="ECO:0000313" key="5">
    <source>
        <dbReference type="EMBL" id="ARU57030.1"/>
    </source>
</evidence>
<dbReference type="GO" id="GO:0005737">
    <property type="term" value="C:cytoplasm"/>
    <property type="evidence" value="ECO:0007669"/>
    <property type="project" value="TreeGrafter"/>
</dbReference>
<keyword evidence="6" id="KW-1185">Reference proteome</keyword>
<keyword evidence="2" id="KW-0378">Hydrolase</keyword>
<dbReference type="GO" id="GO:0004623">
    <property type="term" value="F:phospholipase A2 activity"/>
    <property type="evidence" value="ECO:0007669"/>
    <property type="project" value="TreeGrafter"/>
</dbReference>
<dbReference type="GO" id="GO:0016410">
    <property type="term" value="F:N-acyltransferase activity"/>
    <property type="evidence" value="ECO:0007669"/>
    <property type="project" value="TreeGrafter"/>
</dbReference>
<dbReference type="GO" id="GO:0008970">
    <property type="term" value="F:phospholipase A1 activity"/>
    <property type="evidence" value="ECO:0007669"/>
    <property type="project" value="TreeGrafter"/>
</dbReference>
<dbReference type="PANTHER" id="PTHR13943:SF36">
    <property type="entry name" value="PHOSPHOLIPASE A AND ACYLTRANSFERASE 4"/>
    <property type="match status" value="1"/>
</dbReference>
<proteinExistence type="predicted"/>
<dbReference type="Gene3D" id="3.90.1720.10">
    <property type="entry name" value="endopeptidase domain like (from Nostoc punctiforme)"/>
    <property type="match status" value="1"/>
</dbReference>
<dbReference type="InterPro" id="IPR007053">
    <property type="entry name" value="LRAT_dom"/>
</dbReference>
<feature type="domain" description="LRAT" evidence="4">
    <location>
        <begin position="70"/>
        <end position="106"/>
    </location>
</feature>
<evidence type="ECO:0000256" key="2">
    <source>
        <dbReference type="ARBA" id="ARBA00022801"/>
    </source>
</evidence>
<dbReference type="KEGG" id="ome:OLMES_2986"/>
<evidence type="ECO:0000256" key="1">
    <source>
        <dbReference type="ARBA" id="ARBA00022679"/>
    </source>
</evidence>
<dbReference type="EMBL" id="CP021425">
    <property type="protein sequence ID" value="ARU57030.1"/>
    <property type="molecule type" value="Genomic_DNA"/>
</dbReference>
<dbReference type="Pfam" id="PF04970">
    <property type="entry name" value="LRAT"/>
    <property type="match status" value="1"/>
</dbReference>
<sequence length="158" mass="17349">MKKDLKTCFSPGDIIRVRYSTFTHYGVVSDRTGEDGMPMIIDNSYASGTAVERTWAEATVGKVPSLSKIGSEYPAQEILACAKQLIGQSTRYSLTRYNCEHFVREVVGLKPASRQVRYTSIMVPAAMLLTHKIGKGKHWATAISGLLSFAITTRASAK</sequence>
<evidence type="ECO:0000256" key="3">
    <source>
        <dbReference type="ARBA" id="ARBA00023098"/>
    </source>
</evidence>
<keyword evidence="3" id="KW-0443">Lipid metabolism</keyword>
<gene>
    <name evidence="5" type="ORF">OLMES_2986</name>
</gene>
<name>A0A1Y0I9W5_9GAMM</name>
<dbReference type="Proteomes" id="UP000196027">
    <property type="component" value="Chromosome"/>
</dbReference>
<keyword evidence="1" id="KW-0808">Transferase</keyword>
<dbReference type="PANTHER" id="PTHR13943">
    <property type="entry name" value="HRAS-LIKE SUPPRESSOR - RELATED"/>
    <property type="match status" value="1"/>
</dbReference>
<accession>A0A1Y0I9W5</accession>
<reference evidence="5 6" key="1">
    <citation type="submission" date="2017-05" db="EMBL/GenBank/DDBJ databases">
        <title>Genomic insights into alkan degradation activity of Oleiphilus messinensis.</title>
        <authorList>
            <person name="Kozyavkin S.A."/>
            <person name="Slesarev A.I."/>
            <person name="Golyshin P.N."/>
            <person name="Korzhenkov A."/>
            <person name="Golyshina O.N."/>
            <person name="Toshchakov S.V."/>
        </authorList>
    </citation>
    <scope>NUCLEOTIDE SEQUENCE [LARGE SCALE GENOMIC DNA]</scope>
    <source>
        <strain evidence="5 6">ME102</strain>
    </source>
</reference>
<dbReference type="AlphaFoldDB" id="A0A1Y0I9W5"/>
<protein>
    <recommendedName>
        <fullName evidence="4">LRAT domain-containing protein</fullName>
    </recommendedName>
</protein>
<dbReference type="GO" id="GO:0070292">
    <property type="term" value="P:N-acylphosphatidylethanolamine metabolic process"/>
    <property type="evidence" value="ECO:0007669"/>
    <property type="project" value="TreeGrafter"/>
</dbReference>
<organism evidence="5 6">
    <name type="scientific">Oleiphilus messinensis</name>
    <dbReference type="NCBI Taxonomy" id="141451"/>
    <lineage>
        <taxon>Bacteria</taxon>
        <taxon>Pseudomonadati</taxon>
        <taxon>Pseudomonadota</taxon>
        <taxon>Gammaproteobacteria</taxon>
        <taxon>Oceanospirillales</taxon>
        <taxon>Oleiphilaceae</taxon>
        <taxon>Oleiphilus</taxon>
    </lineage>
</organism>
<dbReference type="InterPro" id="IPR051496">
    <property type="entry name" value="H-rev107_PLA/AT"/>
</dbReference>
<evidence type="ECO:0000313" key="6">
    <source>
        <dbReference type="Proteomes" id="UP000196027"/>
    </source>
</evidence>